<evidence type="ECO:0000256" key="1">
    <source>
        <dbReference type="ARBA" id="ARBA00023015"/>
    </source>
</evidence>
<sequence length="198" mass="21854">MAKQARALRTYDRVLDAAAEEFARYGYANTNLQRIADRIGLTKGALYGHFTNKEELATALTDQLADTTGTLLDDARKPSAPARDRLRALVLALGRLFQTDTRALAALRLEAEAAWAGAVPIPLLVHTHEVVLQLVDDTQREENLNSALQPRPLADLIVATVFGIVWTRYGARRGEPVDLVDAMWNALARTLDENTPPR</sequence>
<gene>
    <name evidence="6" type="primary">mmyR</name>
    <name evidence="6" type="ORF">GCM10012282_38720</name>
</gene>
<evidence type="ECO:0000259" key="5">
    <source>
        <dbReference type="PROSITE" id="PS50977"/>
    </source>
</evidence>
<comment type="caution">
    <text evidence="6">The sequence shown here is derived from an EMBL/GenBank/DDBJ whole genome shotgun (WGS) entry which is preliminary data.</text>
</comment>
<evidence type="ECO:0000313" key="6">
    <source>
        <dbReference type="EMBL" id="GGJ38210.1"/>
    </source>
</evidence>
<dbReference type="PRINTS" id="PR00455">
    <property type="entry name" value="HTHTETR"/>
</dbReference>
<dbReference type="RefSeq" id="WP_189148596.1">
    <property type="nucleotide sequence ID" value="NZ_BAABER010000010.1"/>
</dbReference>
<evidence type="ECO:0000256" key="4">
    <source>
        <dbReference type="PROSITE-ProRule" id="PRU00335"/>
    </source>
</evidence>
<dbReference type="PROSITE" id="PS50977">
    <property type="entry name" value="HTH_TETR_2"/>
    <property type="match status" value="1"/>
</dbReference>
<dbReference type="InterPro" id="IPR050109">
    <property type="entry name" value="HTH-type_TetR-like_transc_reg"/>
</dbReference>
<organism evidence="6 7">
    <name type="scientific">Streptomyces lacrimifluminis</name>
    <dbReference type="NCBI Taxonomy" id="1500077"/>
    <lineage>
        <taxon>Bacteria</taxon>
        <taxon>Bacillati</taxon>
        <taxon>Actinomycetota</taxon>
        <taxon>Actinomycetes</taxon>
        <taxon>Kitasatosporales</taxon>
        <taxon>Streptomycetaceae</taxon>
        <taxon>Streptomyces</taxon>
    </lineage>
</organism>
<dbReference type="PANTHER" id="PTHR30055:SF234">
    <property type="entry name" value="HTH-TYPE TRANSCRIPTIONAL REGULATOR BETI"/>
    <property type="match status" value="1"/>
</dbReference>
<keyword evidence="2 4" id="KW-0238">DNA-binding</keyword>
<dbReference type="SUPFAM" id="SSF46689">
    <property type="entry name" value="Homeodomain-like"/>
    <property type="match status" value="1"/>
</dbReference>
<dbReference type="GO" id="GO:0000976">
    <property type="term" value="F:transcription cis-regulatory region binding"/>
    <property type="evidence" value="ECO:0007669"/>
    <property type="project" value="TreeGrafter"/>
</dbReference>
<dbReference type="InterPro" id="IPR001647">
    <property type="entry name" value="HTH_TetR"/>
</dbReference>
<dbReference type="InterPro" id="IPR009057">
    <property type="entry name" value="Homeodomain-like_sf"/>
</dbReference>
<reference evidence="6" key="1">
    <citation type="journal article" date="2014" name="Int. J. Syst. Evol. Microbiol.">
        <title>Complete genome sequence of Corynebacterium casei LMG S-19264T (=DSM 44701T), isolated from a smear-ripened cheese.</title>
        <authorList>
            <consortium name="US DOE Joint Genome Institute (JGI-PGF)"/>
            <person name="Walter F."/>
            <person name="Albersmeier A."/>
            <person name="Kalinowski J."/>
            <person name="Ruckert C."/>
        </authorList>
    </citation>
    <scope>NUCLEOTIDE SEQUENCE</scope>
    <source>
        <strain evidence="6">CGMCC 4.7272</strain>
    </source>
</reference>
<protein>
    <submittedName>
        <fullName evidence="6">TetR family transcriptional regulator</fullName>
    </submittedName>
</protein>
<evidence type="ECO:0000313" key="7">
    <source>
        <dbReference type="Proteomes" id="UP000625682"/>
    </source>
</evidence>
<dbReference type="AlphaFoldDB" id="A0A917NYT9"/>
<dbReference type="Pfam" id="PF00440">
    <property type="entry name" value="TetR_N"/>
    <property type="match status" value="1"/>
</dbReference>
<dbReference type="GO" id="GO:0003700">
    <property type="term" value="F:DNA-binding transcription factor activity"/>
    <property type="evidence" value="ECO:0007669"/>
    <property type="project" value="TreeGrafter"/>
</dbReference>
<keyword evidence="3" id="KW-0804">Transcription</keyword>
<evidence type="ECO:0000256" key="2">
    <source>
        <dbReference type="ARBA" id="ARBA00023125"/>
    </source>
</evidence>
<dbReference type="SUPFAM" id="SSF48498">
    <property type="entry name" value="Tetracyclin repressor-like, C-terminal domain"/>
    <property type="match status" value="1"/>
</dbReference>
<reference evidence="6" key="2">
    <citation type="submission" date="2020-09" db="EMBL/GenBank/DDBJ databases">
        <authorList>
            <person name="Sun Q."/>
            <person name="Zhou Y."/>
        </authorList>
    </citation>
    <scope>NUCLEOTIDE SEQUENCE</scope>
    <source>
        <strain evidence="6">CGMCC 4.7272</strain>
    </source>
</reference>
<feature type="domain" description="HTH tetR-type" evidence="5">
    <location>
        <begin position="8"/>
        <end position="68"/>
    </location>
</feature>
<dbReference type="Proteomes" id="UP000625682">
    <property type="component" value="Unassembled WGS sequence"/>
</dbReference>
<proteinExistence type="predicted"/>
<dbReference type="Gene3D" id="1.10.357.10">
    <property type="entry name" value="Tetracycline Repressor, domain 2"/>
    <property type="match status" value="1"/>
</dbReference>
<feature type="DNA-binding region" description="H-T-H motif" evidence="4">
    <location>
        <begin position="31"/>
        <end position="50"/>
    </location>
</feature>
<accession>A0A917NYT9</accession>
<keyword evidence="7" id="KW-1185">Reference proteome</keyword>
<dbReference type="EMBL" id="BMMU01000011">
    <property type="protein sequence ID" value="GGJ38210.1"/>
    <property type="molecule type" value="Genomic_DNA"/>
</dbReference>
<dbReference type="PANTHER" id="PTHR30055">
    <property type="entry name" value="HTH-TYPE TRANSCRIPTIONAL REGULATOR RUTR"/>
    <property type="match status" value="1"/>
</dbReference>
<dbReference type="InterPro" id="IPR036271">
    <property type="entry name" value="Tet_transcr_reg_TetR-rel_C_sf"/>
</dbReference>
<evidence type="ECO:0000256" key="3">
    <source>
        <dbReference type="ARBA" id="ARBA00023163"/>
    </source>
</evidence>
<name>A0A917NYT9_9ACTN</name>
<keyword evidence="1" id="KW-0805">Transcription regulation</keyword>